<feature type="signal peptide" evidence="1">
    <location>
        <begin position="1"/>
        <end position="27"/>
    </location>
</feature>
<protein>
    <submittedName>
        <fullName evidence="2">Uncharacterized protein</fullName>
    </submittedName>
</protein>
<comment type="caution">
    <text evidence="2">The sequence shown here is derived from an EMBL/GenBank/DDBJ whole genome shotgun (WGS) entry which is preliminary data.</text>
</comment>
<evidence type="ECO:0000313" key="2">
    <source>
        <dbReference type="EMBL" id="MCT7945384.1"/>
    </source>
</evidence>
<organism evidence="2 3">
    <name type="scientific">Shewanella septentrionalis</name>
    <dbReference type="NCBI Taxonomy" id="2952223"/>
    <lineage>
        <taxon>Bacteria</taxon>
        <taxon>Pseudomonadati</taxon>
        <taxon>Pseudomonadota</taxon>
        <taxon>Gammaproteobacteria</taxon>
        <taxon>Alteromonadales</taxon>
        <taxon>Shewanellaceae</taxon>
        <taxon>Shewanella</taxon>
    </lineage>
</organism>
<dbReference type="Proteomes" id="UP001155604">
    <property type="component" value="Unassembled WGS sequence"/>
</dbReference>
<gene>
    <name evidence="2" type="ORF">NE536_08355</name>
</gene>
<name>A0A9X2WTJ6_9GAMM</name>
<dbReference type="AlphaFoldDB" id="A0A9X2WTJ6"/>
<accession>A0A9X2WTJ6</accession>
<keyword evidence="1" id="KW-0732">Signal</keyword>
<keyword evidence="3" id="KW-1185">Reference proteome</keyword>
<evidence type="ECO:0000313" key="3">
    <source>
        <dbReference type="Proteomes" id="UP001155604"/>
    </source>
</evidence>
<dbReference type="EMBL" id="JAMTCC010000011">
    <property type="protein sequence ID" value="MCT7945384.1"/>
    <property type="molecule type" value="Genomic_DNA"/>
</dbReference>
<evidence type="ECO:0000256" key="1">
    <source>
        <dbReference type="SAM" id="SignalP"/>
    </source>
</evidence>
<dbReference type="GeneID" id="11774586"/>
<dbReference type="RefSeq" id="WP_006086053.1">
    <property type="nucleotide sequence ID" value="NZ_JAMTCC010000011.1"/>
</dbReference>
<sequence>MFTLTIKKSVQMSVLLGALVGSVAVHAEAAPISDVVGTIEQTLTTQTQEMLVSAKREFVMSLQTQLAESIYDFNSQLGLSAENEGESASADEYSAK</sequence>
<reference evidence="2" key="1">
    <citation type="journal article" date="2023" name="Int. J. Syst. Evol. Microbiol.">
        <title>&lt;i&gt;Shewanella septentrionalis&lt;/i&gt; sp. nov. and &lt;i&gt;Shewanella holmiensis&lt;/i&gt; sp. nov., isolated from Baltic Sea water and sediments.</title>
        <authorList>
            <person name="Martin-Rodriguez A.J."/>
            <person name="Thorell K."/>
            <person name="Joffre E."/>
            <person name="Jensie-Markopoulos S."/>
            <person name="Moore E.R.B."/>
            <person name="Sjoling A."/>
        </authorList>
    </citation>
    <scope>NUCLEOTIDE SEQUENCE</scope>
    <source>
        <strain evidence="2">SP1W3</strain>
    </source>
</reference>
<feature type="chain" id="PRO_5040914438" evidence="1">
    <location>
        <begin position="28"/>
        <end position="96"/>
    </location>
</feature>
<proteinExistence type="predicted"/>